<keyword evidence="5" id="KW-0378">Hydrolase</keyword>
<dbReference type="InterPro" id="IPR041373">
    <property type="entry name" value="RT_RNaseH"/>
</dbReference>
<evidence type="ECO:0000313" key="9">
    <source>
        <dbReference type="Proteomes" id="UP001152622"/>
    </source>
</evidence>
<evidence type="ECO:0000256" key="1">
    <source>
        <dbReference type="ARBA" id="ARBA00022679"/>
    </source>
</evidence>
<dbReference type="EMBL" id="JAINUF010000020">
    <property type="protein sequence ID" value="KAJ8336269.1"/>
    <property type="molecule type" value="Genomic_DNA"/>
</dbReference>
<evidence type="ECO:0000313" key="8">
    <source>
        <dbReference type="EMBL" id="KAJ8336269.1"/>
    </source>
</evidence>
<accession>A0A9Q1IE41</accession>
<gene>
    <name evidence="8" type="ORF">SKAU_G00396120</name>
</gene>
<dbReference type="GO" id="GO:0016787">
    <property type="term" value="F:hydrolase activity"/>
    <property type="evidence" value="ECO:0007669"/>
    <property type="project" value="UniProtKB-KW"/>
</dbReference>
<reference evidence="8" key="1">
    <citation type="journal article" date="2023" name="Science">
        <title>Genome structures resolve the early diversification of teleost fishes.</title>
        <authorList>
            <person name="Parey E."/>
            <person name="Louis A."/>
            <person name="Montfort J."/>
            <person name="Bouchez O."/>
            <person name="Roques C."/>
            <person name="Iampietro C."/>
            <person name="Lluch J."/>
            <person name="Castinel A."/>
            <person name="Donnadieu C."/>
            <person name="Desvignes T."/>
            <person name="Floi Bucao C."/>
            <person name="Jouanno E."/>
            <person name="Wen M."/>
            <person name="Mejri S."/>
            <person name="Dirks R."/>
            <person name="Jansen H."/>
            <person name="Henkel C."/>
            <person name="Chen W.J."/>
            <person name="Zahm M."/>
            <person name="Cabau C."/>
            <person name="Klopp C."/>
            <person name="Thompson A.W."/>
            <person name="Robinson-Rechavi M."/>
            <person name="Braasch I."/>
            <person name="Lecointre G."/>
            <person name="Bobe J."/>
            <person name="Postlethwait J.H."/>
            <person name="Berthelot C."/>
            <person name="Roest Crollius H."/>
            <person name="Guiguen Y."/>
        </authorList>
    </citation>
    <scope>NUCLEOTIDE SEQUENCE</scope>
    <source>
        <strain evidence="8">WJC10195</strain>
    </source>
</reference>
<dbReference type="AlphaFoldDB" id="A0A9Q1IE41"/>
<keyword evidence="2" id="KW-0548">Nucleotidyltransferase</keyword>
<dbReference type="GO" id="GO:0004519">
    <property type="term" value="F:endonuclease activity"/>
    <property type="evidence" value="ECO:0007669"/>
    <property type="project" value="UniProtKB-KW"/>
</dbReference>
<protein>
    <recommendedName>
        <fullName evidence="7">Reverse transcriptase RNase H-like domain-containing protein</fullName>
    </recommendedName>
</protein>
<evidence type="ECO:0000256" key="6">
    <source>
        <dbReference type="ARBA" id="ARBA00022918"/>
    </source>
</evidence>
<evidence type="ECO:0000256" key="2">
    <source>
        <dbReference type="ARBA" id="ARBA00022695"/>
    </source>
</evidence>
<dbReference type="InterPro" id="IPR050951">
    <property type="entry name" value="Retrovirus_Pol_polyprotein"/>
</dbReference>
<keyword evidence="3" id="KW-0540">Nuclease</keyword>
<proteinExistence type="predicted"/>
<keyword evidence="9" id="KW-1185">Reference proteome</keyword>
<dbReference type="PANTHER" id="PTHR37984:SF9">
    <property type="entry name" value="INTEGRASE CATALYTIC DOMAIN-CONTAINING PROTEIN"/>
    <property type="match status" value="1"/>
</dbReference>
<evidence type="ECO:0000256" key="4">
    <source>
        <dbReference type="ARBA" id="ARBA00022759"/>
    </source>
</evidence>
<dbReference type="OrthoDB" id="775972at2759"/>
<keyword evidence="6" id="KW-0695">RNA-directed DNA polymerase</keyword>
<dbReference type="SUPFAM" id="SSF56672">
    <property type="entry name" value="DNA/RNA polymerases"/>
    <property type="match status" value="1"/>
</dbReference>
<sequence length="98" mass="11310">MEADRVCILTEAGKHYAQIKKEALAATWACERLSSYLLGLKFKLETDHKPLVPLLSTKPLDELPPRVLRFRLRLLKFTFDIVHVPGTTRDTCRYPRAM</sequence>
<feature type="domain" description="Reverse transcriptase RNase H-like" evidence="7">
    <location>
        <begin position="9"/>
        <end position="77"/>
    </location>
</feature>
<evidence type="ECO:0000256" key="3">
    <source>
        <dbReference type="ARBA" id="ARBA00022722"/>
    </source>
</evidence>
<dbReference type="Pfam" id="PF17917">
    <property type="entry name" value="RT_RNaseH"/>
    <property type="match status" value="1"/>
</dbReference>
<dbReference type="PANTHER" id="PTHR37984">
    <property type="entry name" value="PROTEIN CBG26694"/>
    <property type="match status" value="1"/>
</dbReference>
<name>A0A9Q1IE41_SYNKA</name>
<comment type="caution">
    <text evidence="8">The sequence shown here is derived from an EMBL/GenBank/DDBJ whole genome shotgun (WGS) entry which is preliminary data.</text>
</comment>
<keyword evidence="4" id="KW-0255">Endonuclease</keyword>
<dbReference type="InterPro" id="IPR043502">
    <property type="entry name" value="DNA/RNA_pol_sf"/>
</dbReference>
<dbReference type="GO" id="GO:0003964">
    <property type="term" value="F:RNA-directed DNA polymerase activity"/>
    <property type="evidence" value="ECO:0007669"/>
    <property type="project" value="UniProtKB-KW"/>
</dbReference>
<keyword evidence="1" id="KW-0808">Transferase</keyword>
<evidence type="ECO:0000259" key="7">
    <source>
        <dbReference type="Pfam" id="PF17917"/>
    </source>
</evidence>
<evidence type="ECO:0000256" key="5">
    <source>
        <dbReference type="ARBA" id="ARBA00022801"/>
    </source>
</evidence>
<dbReference type="Proteomes" id="UP001152622">
    <property type="component" value="Chromosome 20"/>
</dbReference>
<organism evidence="8 9">
    <name type="scientific">Synaphobranchus kaupii</name>
    <name type="common">Kaup's arrowtooth eel</name>
    <dbReference type="NCBI Taxonomy" id="118154"/>
    <lineage>
        <taxon>Eukaryota</taxon>
        <taxon>Metazoa</taxon>
        <taxon>Chordata</taxon>
        <taxon>Craniata</taxon>
        <taxon>Vertebrata</taxon>
        <taxon>Euteleostomi</taxon>
        <taxon>Actinopterygii</taxon>
        <taxon>Neopterygii</taxon>
        <taxon>Teleostei</taxon>
        <taxon>Anguilliformes</taxon>
        <taxon>Synaphobranchidae</taxon>
        <taxon>Synaphobranchus</taxon>
    </lineage>
</organism>